<dbReference type="Pfam" id="PF04383">
    <property type="entry name" value="KilA-N"/>
    <property type="match status" value="1"/>
</dbReference>
<proteinExistence type="predicted"/>
<dbReference type="eggNOG" id="COG3645">
    <property type="taxonomic scope" value="Bacteria"/>
</dbReference>
<dbReference type="InterPro" id="IPR017880">
    <property type="entry name" value="KilA_N"/>
</dbReference>
<dbReference type="AlphaFoldDB" id="F4L016"/>
<reference evidence="2 3" key="1">
    <citation type="journal article" date="2011" name="Stand. Genomic Sci.">
        <title>Complete genome sequence of Haliscomenobacter hydrossis type strain (O).</title>
        <authorList>
            <consortium name="US DOE Joint Genome Institute (JGI-PGF)"/>
            <person name="Daligault H."/>
            <person name="Lapidus A."/>
            <person name="Zeytun A."/>
            <person name="Nolan M."/>
            <person name="Lucas S."/>
            <person name="Del Rio T.G."/>
            <person name="Tice H."/>
            <person name="Cheng J.F."/>
            <person name="Tapia R."/>
            <person name="Han C."/>
            <person name="Goodwin L."/>
            <person name="Pitluck S."/>
            <person name="Liolios K."/>
            <person name="Pagani I."/>
            <person name="Ivanova N."/>
            <person name="Huntemann M."/>
            <person name="Mavromatis K."/>
            <person name="Mikhailova N."/>
            <person name="Pati A."/>
            <person name="Chen A."/>
            <person name="Palaniappan K."/>
            <person name="Land M."/>
            <person name="Hauser L."/>
            <person name="Brambilla E.M."/>
            <person name="Rohde M."/>
            <person name="Verbarg S."/>
            <person name="Goker M."/>
            <person name="Bristow J."/>
            <person name="Eisen J.A."/>
            <person name="Markowitz V."/>
            <person name="Hugenholtz P."/>
            <person name="Kyrpides N.C."/>
            <person name="Klenk H.P."/>
            <person name="Woyke T."/>
        </authorList>
    </citation>
    <scope>NUCLEOTIDE SEQUENCE [LARGE SCALE GENOMIC DNA]</scope>
    <source>
        <strain evidence="3">ATCC 27775 / DSM 1100 / LMG 10767 / O</strain>
    </source>
</reference>
<keyword evidence="3" id="KW-1185">Reference proteome</keyword>
<evidence type="ECO:0000313" key="2">
    <source>
        <dbReference type="EMBL" id="AEE52725.1"/>
    </source>
</evidence>
<reference key="2">
    <citation type="submission" date="2011-04" db="EMBL/GenBank/DDBJ databases">
        <title>Complete sequence of chromosome of Haliscomenobacter hydrossis DSM 1100.</title>
        <authorList>
            <consortium name="US DOE Joint Genome Institute (JGI-PGF)"/>
            <person name="Lucas S."/>
            <person name="Han J."/>
            <person name="Lapidus A."/>
            <person name="Bruce D."/>
            <person name="Goodwin L."/>
            <person name="Pitluck S."/>
            <person name="Peters L."/>
            <person name="Kyrpides N."/>
            <person name="Mavromatis K."/>
            <person name="Ivanova N."/>
            <person name="Ovchinnikova G."/>
            <person name="Pagani I."/>
            <person name="Daligault H."/>
            <person name="Detter J.C."/>
            <person name="Han C."/>
            <person name="Land M."/>
            <person name="Hauser L."/>
            <person name="Markowitz V."/>
            <person name="Cheng J.-F."/>
            <person name="Hugenholtz P."/>
            <person name="Woyke T."/>
            <person name="Wu D."/>
            <person name="Verbarg S."/>
            <person name="Frueling A."/>
            <person name="Brambilla E."/>
            <person name="Klenk H.-P."/>
            <person name="Eisen J.A."/>
        </authorList>
    </citation>
    <scope>NUCLEOTIDE SEQUENCE</scope>
    <source>
        <strain>DSM 1100</strain>
    </source>
</reference>
<dbReference type="InterPro" id="IPR036887">
    <property type="entry name" value="HTH_APSES_sf"/>
</dbReference>
<accession>F4L016</accession>
<dbReference type="Proteomes" id="UP000008461">
    <property type="component" value="Chromosome"/>
</dbReference>
<gene>
    <name evidence="2" type="ordered locus">Halhy_4896</name>
</gene>
<dbReference type="KEGG" id="hhy:Halhy_4896"/>
<dbReference type="SUPFAM" id="SSF54616">
    <property type="entry name" value="DNA-binding domain of Mlu1-box binding protein MBP1"/>
    <property type="match status" value="1"/>
</dbReference>
<evidence type="ECO:0000313" key="3">
    <source>
        <dbReference type="Proteomes" id="UP000008461"/>
    </source>
</evidence>
<dbReference type="OrthoDB" id="9810290at2"/>
<dbReference type="HOGENOM" id="CLU_1164593_0_0_10"/>
<feature type="domain" description="KilA-N" evidence="1">
    <location>
        <begin position="3"/>
        <end position="115"/>
    </location>
</feature>
<name>F4L016_HALH1</name>
<dbReference type="RefSeq" id="WP_013767262.1">
    <property type="nucleotide sequence ID" value="NC_015510.1"/>
</dbReference>
<dbReference type="InterPro" id="IPR018004">
    <property type="entry name" value="KilA/APSES_HTH"/>
</dbReference>
<dbReference type="GO" id="GO:0003677">
    <property type="term" value="F:DNA binding"/>
    <property type="evidence" value="ECO:0007669"/>
    <property type="project" value="UniProtKB-KW"/>
</dbReference>
<dbReference type="SMART" id="SM01252">
    <property type="entry name" value="KilA-N"/>
    <property type="match status" value="1"/>
</dbReference>
<protein>
    <submittedName>
        <fullName evidence="2">KilA, /APSES-type HTH DNA-binding domain protein</fullName>
    </submittedName>
</protein>
<dbReference type="PROSITE" id="PS51301">
    <property type="entry name" value="KILA_N"/>
    <property type="match status" value="1"/>
</dbReference>
<dbReference type="STRING" id="760192.Halhy_4896"/>
<dbReference type="EMBL" id="CP002691">
    <property type="protein sequence ID" value="AEE52725.1"/>
    <property type="molecule type" value="Genomic_DNA"/>
</dbReference>
<organism evidence="2 3">
    <name type="scientific">Haliscomenobacter hydrossis (strain ATCC 27775 / DSM 1100 / LMG 10767 / O)</name>
    <dbReference type="NCBI Taxonomy" id="760192"/>
    <lineage>
        <taxon>Bacteria</taxon>
        <taxon>Pseudomonadati</taxon>
        <taxon>Bacteroidota</taxon>
        <taxon>Saprospiria</taxon>
        <taxon>Saprospirales</taxon>
        <taxon>Haliscomenobacteraceae</taxon>
        <taxon>Haliscomenobacter</taxon>
    </lineage>
</organism>
<sequence length="238" mass="27164">MSEIVKFDYEGQHISFEFADGNKMINATEMAKPFKGKMVGDFLRLKNTQDYILLIEERYGNSHIAPSQEVLRVVKGGDAAEGLQGTWMDEKLALKFAAWLSPRFELWVYDRIQELITTGETRLIGIPPSGFAATLRLLAEQWEKQEQINEDVREQLHKTAQRLDELESKIISVDDHYYTIAGYCNLKKISCPLHLAKEWGKTAATLSRNKSTPTGTAHDERFGQVRTYHEDVLKEVIG</sequence>
<keyword evidence="2" id="KW-0238">DNA-binding</keyword>
<evidence type="ECO:0000259" key="1">
    <source>
        <dbReference type="PROSITE" id="PS51301"/>
    </source>
</evidence>